<accession>A0ABT1G572</accession>
<comment type="caution">
    <text evidence="1">The sequence shown here is derived from an EMBL/GenBank/DDBJ whole genome shotgun (WGS) entry which is preliminary data.</text>
</comment>
<dbReference type="Gene3D" id="2.40.70.10">
    <property type="entry name" value="Acid Proteases"/>
    <property type="match status" value="1"/>
</dbReference>
<dbReference type="CDD" id="cd05483">
    <property type="entry name" value="retropepsin_like_bacteria"/>
    <property type="match status" value="1"/>
</dbReference>
<organism evidence="1 2">
    <name type="scientific">Natronospira proteinivora</name>
    <dbReference type="NCBI Taxonomy" id="1807133"/>
    <lineage>
        <taxon>Bacteria</taxon>
        <taxon>Pseudomonadati</taxon>
        <taxon>Pseudomonadota</taxon>
        <taxon>Gammaproteobacteria</taxon>
        <taxon>Natronospirales</taxon>
        <taxon>Natronospiraceae</taxon>
        <taxon>Natronospira</taxon>
    </lineage>
</organism>
<evidence type="ECO:0000313" key="2">
    <source>
        <dbReference type="Proteomes" id="UP001523550"/>
    </source>
</evidence>
<dbReference type="InterPro" id="IPR034122">
    <property type="entry name" value="Retropepsin-like_bacterial"/>
</dbReference>
<name>A0ABT1G572_9GAMM</name>
<dbReference type="Pfam" id="PF13975">
    <property type="entry name" value="gag-asp_proteas"/>
    <property type="match status" value="1"/>
</dbReference>
<dbReference type="Proteomes" id="UP001523550">
    <property type="component" value="Unassembled WGS sequence"/>
</dbReference>
<proteinExistence type="predicted"/>
<sequence>MNSNDVSNRLGLLMGLLATLAVLGVLTLAFQQGLDERQHPNREVIAQSVDGGALEIRLESNRQGHYLVDGTINGHPVTFFVDTGATRIAIPAHIADAIGLSRGQAVDTRTAGGRVTSHATVLDEVEIGGIRRRGLQATINPVMEMDKVLLGMNFLAPLELNQRDGVLTIRAPQ</sequence>
<dbReference type="RefSeq" id="WP_253444174.1">
    <property type="nucleotide sequence ID" value="NZ_JALJYF010000001.1"/>
</dbReference>
<keyword evidence="1" id="KW-0645">Protease</keyword>
<keyword evidence="1" id="KW-0378">Hydrolase</keyword>
<keyword evidence="2" id="KW-1185">Reference proteome</keyword>
<evidence type="ECO:0000313" key="1">
    <source>
        <dbReference type="EMBL" id="MCP1726237.1"/>
    </source>
</evidence>
<reference evidence="1 2" key="1">
    <citation type="submission" date="2022-03" db="EMBL/GenBank/DDBJ databases">
        <title>Genomic Encyclopedia of Type Strains, Phase III (KMG-III): the genomes of soil and plant-associated and newly described type strains.</title>
        <authorList>
            <person name="Whitman W."/>
        </authorList>
    </citation>
    <scope>NUCLEOTIDE SEQUENCE [LARGE SCALE GENOMIC DNA]</scope>
    <source>
        <strain evidence="1 2">BSker1</strain>
    </source>
</reference>
<dbReference type="NCBIfam" id="TIGR02281">
    <property type="entry name" value="clan_AA_DTGA"/>
    <property type="match status" value="1"/>
</dbReference>
<dbReference type="InterPro" id="IPR021109">
    <property type="entry name" value="Peptidase_aspartic_dom_sf"/>
</dbReference>
<dbReference type="GO" id="GO:0008233">
    <property type="term" value="F:peptidase activity"/>
    <property type="evidence" value="ECO:0007669"/>
    <property type="project" value="UniProtKB-KW"/>
</dbReference>
<dbReference type="EMBL" id="JALJYF010000001">
    <property type="protein sequence ID" value="MCP1726237.1"/>
    <property type="molecule type" value="Genomic_DNA"/>
</dbReference>
<protein>
    <submittedName>
        <fullName evidence="1">Aspartyl protease family protein</fullName>
    </submittedName>
</protein>
<dbReference type="InterPro" id="IPR011969">
    <property type="entry name" value="Clan_AA_Asp_peptidase_C"/>
</dbReference>
<dbReference type="SUPFAM" id="SSF50630">
    <property type="entry name" value="Acid proteases"/>
    <property type="match status" value="1"/>
</dbReference>
<gene>
    <name evidence="1" type="ORF">J2T60_000202</name>
</gene>
<dbReference type="GO" id="GO:0006508">
    <property type="term" value="P:proteolysis"/>
    <property type="evidence" value="ECO:0007669"/>
    <property type="project" value="UniProtKB-KW"/>
</dbReference>